<dbReference type="AlphaFoldDB" id="A0A914I456"/>
<proteinExistence type="predicted"/>
<protein>
    <submittedName>
        <fullName evidence="2">Uncharacterized protein</fullName>
    </submittedName>
</protein>
<accession>A0A914I456</accession>
<keyword evidence="1" id="KW-1185">Reference proteome</keyword>
<name>A0A914I456_GLORO</name>
<organism evidence="1 2">
    <name type="scientific">Globodera rostochiensis</name>
    <name type="common">Golden nematode worm</name>
    <name type="synonym">Heterodera rostochiensis</name>
    <dbReference type="NCBI Taxonomy" id="31243"/>
    <lineage>
        <taxon>Eukaryota</taxon>
        <taxon>Metazoa</taxon>
        <taxon>Ecdysozoa</taxon>
        <taxon>Nematoda</taxon>
        <taxon>Chromadorea</taxon>
        <taxon>Rhabditida</taxon>
        <taxon>Tylenchina</taxon>
        <taxon>Tylenchomorpha</taxon>
        <taxon>Tylenchoidea</taxon>
        <taxon>Heteroderidae</taxon>
        <taxon>Heteroderinae</taxon>
        <taxon>Globodera</taxon>
    </lineage>
</organism>
<evidence type="ECO:0000313" key="2">
    <source>
        <dbReference type="WBParaSite" id="Gr19_v10_g6648.t1"/>
    </source>
</evidence>
<dbReference type="Proteomes" id="UP000887572">
    <property type="component" value="Unplaced"/>
</dbReference>
<reference evidence="2" key="1">
    <citation type="submission" date="2022-11" db="UniProtKB">
        <authorList>
            <consortium name="WormBaseParasite"/>
        </authorList>
    </citation>
    <scope>IDENTIFICATION</scope>
</reference>
<dbReference type="WBParaSite" id="Gr19_v10_g6648.t1">
    <property type="protein sequence ID" value="Gr19_v10_g6648.t1"/>
    <property type="gene ID" value="Gr19_v10_g6648"/>
</dbReference>
<evidence type="ECO:0000313" key="1">
    <source>
        <dbReference type="Proteomes" id="UP000887572"/>
    </source>
</evidence>
<sequence length="85" mass="9688">MDRQLLNLVKNARLGTDQEIGVFLEAVSLSLQRLEPNLLDFPLAEEVENDPPTDDQNENEAVNFPGDSAFIDHDYWPSFLEDQNI</sequence>